<evidence type="ECO:0000259" key="10">
    <source>
        <dbReference type="Pfam" id="PF17767"/>
    </source>
</evidence>
<comment type="similarity">
    <text evidence="2 9">Belongs to the NAPRTase family.</text>
</comment>
<accession>A0AB34X0R7</accession>
<comment type="pathway">
    <text evidence="1 9">Cofactor biosynthesis; NAD(+) biosynthesis; nicotinate D-ribonucleotide from nicotinate: step 1/1.</text>
</comment>
<dbReference type="NCBIfam" id="NF006698">
    <property type="entry name" value="PRK09243.1-5"/>
    <property type="match status" value="1"/>
</dbReference>
<proteinExistence type="inferred from homology"/>
<evidence type="ECO:0000256" key="3">
    <source>
        <dbReference type="ARBA" id="ARBA00013236"/>
    </source>
</evidence>
<dbReference type="EMBL" id="LSDN01000008">
    <property type="protein sequence ID" value="KXB81524.1"/>
    <property type="molecule type" value="Genomic_DNA"/>
</dbReference>
<comment type="caution">
    <text evidence="11">The sequence shown here is derived from an EMBL/GenBank/DDBJ whole genome shotgun (WGS) entry which is preliminary data.</text>
</comment>
<comment type="PTM">
    <text evidence="9">Transiently phosphorylated on a His residue during the reaction cycle. Phosphorylation strongly increases the affinity for substrates and increases the rate of nicotinate D-ribonucleotide production. Dephosphorylation regenerates the low-affinity form of the enzyme, leading to product release.</text>
</comment>
<keyword evidence="4" id="KW-0597">Phosphoprotein</keyword>
<comment type="function">
    <text evidence="9">Catalyzes the first step in the biosynthesis of NAD from nicotinic acid, the ATP-dependent synthesis of beta-nicotinate D-ribonucleotide from nicotinate and 5-phospho-D-ribose 1-phosphate.</text>
</comment>
<dbReference type="SUPFAM" id="SSF54675">
    <property type="entry name" value="Nicotinate/Quinolinate PRTase N-terminal domain-like"/>
    <property type="match status" value="1"/>
</dbReference>
<dbReference type="NCBIfam" id="NF009131">
    <property type="entry name" value="PRK12484.1"/>
    <property type="match status" value="1"/>
</dbReference>
<gene>
    <name evidence="11" type="ORF">HMPREF1862_00500</name>
</gene>
<feature type="domain" description="Nicotinate phosphoribosyltransferase N-terminal" evidence="10">
    <location>
        <begin position="37"/>
        <end position="161"/>
    </location>
</feature>
<dbReference type="PIRSF" id="PIRSF000484">
    <property type="entry name" value="NAPRT"/>
    <property type="match status" value="1"/>
</dbReference>
<dbReference type="GO" id="GO:0004516">
    <property type="term" value="F:nicotinate phosphoribosyltransferase activity"/>
    <property type="evidence" value="ECO:0007669"/>
    <property type="project" value="UniProtKB-UniRule"/>
</dbReference>
<dbReference type="AlphaFoldDB" id="A0AB34X0R7"/>
<evidence type="ECO:0000256" key="5">
    <source>
        <dbReference type="ARBA" id="ARBA00022598"/>
    </source>
</evidence>
<organism evidence="11 12">
    <name type="scientific">Varibaculum cambriense</name>
    <dbReference type="NCBI Taxonomy" id="184870"/>
    <lineage>
        <taxon>Bacteria</taxon>
        <taxon>Bacillati</taxon>
        <taxon>Actinomycetota</taxon>
        <taxon>Actinomycetes</taxon>
        <taxon>Actinomycetales</taxon>
        <taxon>Actinomycetaceae</taxon>
        <taxon>Varibaculum</taxon>
    </lineage>
</organism>
<dbReference type="NCBIfam" id="TIGR01513">
    <property type="entry name" value="NAPRTase_put"/>
    <property type="match status" value="1"/>
</dbReference>
<keyword evidence="7 9" id="KW-0808">Transferase</keyword>
<evidence type="ECO:0000256" key="2">
    <source>
        <dbReference type="ARBA" id="ARBA00010897"/>
    </source>
</evidence>
<reference evidence="11 12" key="1">
    <citation type="submission" date="2016-01" db="EMBL/GenBank/DDBJ databases">
        <authorList>
            <person name="Mitreva M."/>
            <person name="Pepin K.H."/>
            <person name="Mihindukulasuriya K.A."/>
            <person name="Fulton R."/>
            <person name="Fronick C."/>
            <person name="O'Laughlin M."/>
            <person name="Miner T."/>
            <person name="Herter B."/>
            <person name="Rosa B.A."/>
            <person name="Cordes M."/>
            <person name="Tomlinson C."/>
            <person name="Wollam A."/>
            <person name="Palsikar V.B."/>
            <person name="Mardis E.R."/>
            <person name="Wilson R.K."/>
        </authorList>
    </citation>
    <scope>NUCLEOTIDE SEQUENCE [LARGE SCALE GENOMIC DNA]</scope>
    <source>
        <strain evidence="11 12">DNF00696</strain>
    </source>
</reference>
<dbReference type="InterPro" id="IPR013785">
    <property type="entry name" value="Aldolase_TIM"/>
</dbReference>
<evidence type="ECO:0000256" key="1">
    <source>
        <dbReference type="ARBA" id="ARBA00004952"/>
    </source>
</evidence>
<dbReference type="InterPro" id="IPR040727">
    <property type="entry name" value="NAPRTase_N"/>
</dbReference>
<evidence type="ECO:0000256" key="6">
    <source>
        <dbReference type="ARBA" id="ARBA00022642"/>
    </source>
</evidence>
<keyword evidence="5 9" id="KW-0436">Ligase</keyword>
<dbReference type="EC" id="6.3.4.21" evidence="3 9"/>
<dbReference type="Pfam" id="PF17767">
    <property type="entry name" value="NAPRTase_N"/>
    <property type="match status" value="1"/>
</dbReference>
<sequence length="491" mass="53218">MILQANENLVFAREAKTGLSAIYEYAETMSSSVNTSLLTDMYELTMVDAALQSGTWNRGAIFELFGRRLPAARRFGVMAGNARIIEALERFEFSSEEIDYLSREKIVSDDCLDYLKSYRFQGNIRGYTEGECYFESSPLMQVEGTFAECVLLETLLLSILNHDCAVASAASRMTIAAHGRPCVDMGARRTHERSAVSAARASYIAGFRGTSCLEAGKRYGIPTIGTAAHSFTLIHDSEEDAFRAQLANLGPGTTLLVDTYDVPRAVERGVKLAREAGGELGCVRLDSGDLVAEAFKVRALLDSLDAQSTQITVTNDLDEYAIAALGAAPVDSYGVGTKMVTGSGIPTAALVYKLVQRVNEDGSIHDVAKRSTSKSTLGGRKFAGRARGEDGYASAELVVVADNAEQAEAEFARRNARPLLVDLVTAGKPNRTYVGKQALQDAQDHHIKVRNELPYQGWRLSAGEAAIPTEIIDLTEREDEVEAPTSVDPRG</sequence>
<dbReference type="PANTHER" id="PTHR11098:SF8">
    <property type="entry name" value="NICOTINATE PHOSPHORIBOSYLTRANSFERASE PNCB1"/>
    <property type="match status" value="1"/>
</dbReference>
<dbReference type="Proteomes" id="UP000070572">
    <property type="component" value="Unassembled WGS sequence"/>
</dbReference>
<dbReference type="GO" id="GO:0005829">
    <property type="term" value="C:cytosol"/>
    <property type="evidence" value="ECO:0007669"/>
    <property type="project" value="TreeGrafter"/>
</dbReference>
<evidence type="ECO:0000256" key="9">
    <source>
        <dbReference type="RuleBase" id="RU365100"/>
    </source>
</evidence>
<dbReference type="InterPro" id="IPR007229">
    <property type="entry name" value="Nic_PRibTrfase-Fam"/>
</dbReference>
<protein>
    <recommendedName>
        <fullName evidence="3 9">Nicotinate phosphoribosyltransferase</fullName>
        <ecNumber evidence="3 9">6.3.4.21</ecNumber>
    </recommendedName>
</protein>
<name>A0AB34X0R7_9ACTO</name>
<dbReference type="PANTHER" id="PTHR11098">
    <property type="entry name" value="NICOTINATE PHOSPHORIBOSYLTRANSFERASE"/>
    <property type="match status" value="1"/>
</dbReference>
<comment type="catalytic activity">
    <reaction evidence="8 9">
        <text>5-phospho-alpha-D-ribose 1-diphosphate + nicotinate + ATP + H2O = nicotinate beta-D-ribonucleotide + ADP + phosphate + diphosphate</text>
        <dbReference type="Rhea" id="RHEA:36163"/>
        <dbReference type="ChEBI" id="CHEBI:15377"/>
        <dbReference type="ChEBI" id="CHEBI:30616"/>
        <dbReference type="ChEBI" id="CHEBI:32544"/>
        <dbReference type="ChEBI" id="CHEBI:33019"/>
        <dbReference type="ChEBI" id="CHEBI:43474"/>
        <dbReference type="ChEBI" id="CHEBI:57502"/>
        <dbReference type="ChEBI" id="CHEBI:58017"/>
        <dbReference type="ChEBI" id="CHEBI:456216"/>
        <dbReference type="EC" id="6.3.4.21"/>
    </reaction>
</comment>
<evidence type="ECO:0000256" key="7">
    <source>
        <dbReference type="ARBA" id="ARBA00022679"/>
    </source>
</evidence>
<dbReference type="InterPro" id="IPR036068">
    <property type="entry name" value="Nicotinate_pribotase-like_C"/>
</dbReference>
<evidence type="ECO:0000256" key="8">
    <source>
        <dbReference type="ARBA" id="ARBA00048668"/>
    </source>
</evidence>
<evidence type="ECO:0000313" key="11">
    <source>
        <dbReference type="EMBL" id="KXB81524.1"/>
    </source>
</evidence>
<keyword evidence="6 9" id="KW-0662">Pyridine nucleotide biosynthesis</keyword>
<evidence type="ECO:0000313" key="12">
    <source>
        <dbReference type="Proteomes" id="UP000070572"/>
    </source>
</evidence>
<evidence type="ECO:0000256" key="4">
    <source>
        <dbReference type="ARBA" id="ARBA00022553"/>
    </source>
</evidence>
<dbReference type="Gene3D" id="3.20.20.70">
    <property type="entry name" value="Aldolase class I"/>
    <property type="match status" value="1"/>
</dbReference>
<dbReference type="InterPro" id="IPR006405">
    <property type="entry name" value="Nic_PRibTrfase_pncB"/>
</dbReference>
<dbReference type="Gene3D" id="3.20.140.10">
    <property type="entry name" value="nicotinate phosphoribosyltransferase"/>
    <property type="match status" value="1"/>
</dbReference>
<keyword evidence="11" id="KW-0328">Glycosyltransferase</keyword>
<dbReference type="GO" id="GO:0016757">
    <property type="term" value="F:glycosyltransferase activity"/>
    <property type="evidence" value="ECO:0007669"/>
    <property type="project" value="UniProtKB-KW"/>
</dbReference>
<dbReference type="SUPFAM" id="SSF51690">
    <property type="entry name" value="Nicotinate/Quinolinate PRTase C-terminal domain-like"/>
    <property type="match status" value="1"/>
</dbReference>
<dbReference type="GO" id="GO:0034355">
    <property type="term" value="P:NAD+ biosynthetic process via the salvage pathway"/>
    <property type="evidence" value="ECO:0007669"/>
    <property type="project" value="TreeGrafter"/>
</dbReference>